<organism evidence="1 2">
    <name type="scientific">Variovorax beijingensis</name>
    <dbReference type="NCBI Taxonomy" id="2496117"/>
    <lineage>
        <taxon>Bacteria</taxon>
        <taxon>Pseudomonadati</taxon>
        <taxon>Pseudomonadota</taxon>
        <taxon>Betaproteobacteria</taxon>
        <taxon>Burkholderiales</taxon>
        <taxon>Comamonadaceae</taxon>
        <taxon>Variovorax</taxon>
    </lineage>
</organism>
<dbReference type="RefSeq" id="WP_125966220.1">
    <property type="nucleotide sequence ID" value="NZ_RXFQ01000014.1"/>
</dbReference>
<reference evidence="1 2" key="1">
    <citation type="submission" date="2018-12" db="EMBL/GenBank/DDBJ databases">
        <title>The genome sequences of strain 502.</title>
        <authorList>
            <person name="Gao J."/>
            <person name="Sun J."/>
        </authorList>
    </citation>
    <scope>NUCLEOTIDE SEQUENCE [LARGE SCALE GENOMIC DNA]</scope>
    <source>
        <strain evidence="1 2">502</strain>
    </source>
</reference>
<dbReference type="Proteomes" id="UP000271137">
    <property type="component" value="Unassembled WGS sequence"/>
</dbReference>
<proteinExistence type="predicted"/>
<protein>
    <submittedName>
        <fullName evidence="1">Uncharacterized protein</fullName>
    </submittedName>
</protein>
<dbReference type="EMBL" id="RXFQ01000014">
    <property type="protein sequence ID" value="RSZ32056.1"/>
    <property type="molecule type" value="Genomic_DNA"/>
</dbReference>
<gene>
    <name evidence="1" type="ORF">EJO66_22700</name>
</gene>
<name>A0ABY0A2B6_9BURK</name>
<accession>A0ABY0A2B6</accession>
<comment type="caution">
    <text evidence="1">The sequence shown here is derived from an EMBL/GenBank/DDBJ whole genome shotgun (WGS) entry which is preliminary data.</text>
</comment>
<evidence type="ECO:0000313" key="2">
    <source>
        <dbReference type="Proteomes" id="UP000271137"/>
    </source>
</evidence>
<keyword evidence="2" id="KW-1185">Reference proteome</keyword>
<sequence>MKMLRMSKALRRRLASQNAMAINAKGQEVLHGLTFEESHFVVGCSDGDALDMSDEERDRYAGLILKHERARMRSVCAGSGVAKDEERLG</sequence>
<evidence type="ECO:0000313" key="1">
    <source>
        <dbReference type="EMBL" id="RSZ32056.1"/>
    </source>
</evidence>